<gene>
    <name evidence="1" type="ORF">QOZ92_000361</name>
</gene>
<dbReference type="RefSeq" id="WP_307502090.1">
    <property type="nucleotide sequence ID" value="NZ_BAAACE010000026.1"/>
</dbReference>
<accession>A0ABU0MWM4</accession>
<proteinExistence type="predicted"/>
<name>A0ABU0MWM4_9FIRM</name>
<dbReference type="EMBL" id="JAUSWG010000001">
    <property type="protein sequence ID" value="MDQ0555251.1"/>
    <property type="molecule type" value="Genomic_DNA"/>
</dbReference>
<organism evidence="1 2">
    <name type="scientific">Paraclostridium ghonii</name>
    <dbReference type="NCBI Taxonomy" id="29358"/>
    <lineage>
        <taxon>Bacteria</taxon>
        <taxon>Bacillati</taxon>
        <taxon>Bacillota</taxon>
        <taxon>Clostridia</taxon>
        <taxon>Peptostreptococcales</taxon>
        <taxon>Peptostreptococcaceae</taxon>
        <taxon>Paraclostridium</taxon>
    </lineage>
</organism>
<dbReference type="Proteomes" id="UP001232584">
    <property type="component" value="Unassembled WGS sequence"/>
</dbReference>
<reference evidence="1 2" key="1">
    <citation type="submission" date="2023-07" db="EMBL/GenBank/DDBJ databases">
        <title>Genomic Encyclopedia of Type Strains, Phase IV (KMG-IV): sequencing the most valuable type-strain genomes for metagenomic binning, comparative biology and taxonomic classification.</title>
        <authorList>
            <person name="Goeker M."/>
        </authorList>
    </citation>
    <scope>NUCLEOTIDE SEQUENCE [LARGE SCALE GENOMIC DNA]</scope>
    <source>
        <strain evidence="1 2">DSM 15049</strain>
    </source>
</reference>
<sequence length="48" mass="5515">MRLYSICCVIVLGIFIYGGQGGEPVIKEVFNEIQIEESINYDFENHYA</sequence>
<comment type="caution">
    <text evidence="1">The sequence shown here is derived from an EMBL/GenBank/DDBJ whole genome shotgun (WGS) entry which is preliminary data.</text>
</comment>
<protein>
    <submittedName>
        <fullName evidence="1">Uncharacterized protein</fullName>
    </submittedName>
</protein>
<evidence type="ECO:0000313" key="2">
    <source>
        <dbReference type="Proteomes" id="UP001232584"/>
    </source>
</evidence>
<evidence type="ECO:0000313" key="1">
    <source>
        <dbReference type="EMBL" id="MDQ0555251.1"/>
    </source>
</evidence>
<keyword evidence="2" id="KW-1185">Reference proteome</keyword>